<keyword evidence="3 12" id="KW-0444">Lipid biosynthesis</keyword>
<comment type="function">
    <text evidence="12">Catalyzes the formation of phosphatidylethanolamine (PtdEtn) from phosphatidylserine (PtdSer).</text>
</comment>
<feature type="transmembrane region" description="Helical" evidence="13">
    <location>
        <begin position="198"/>
        <end position="220"/>
    </location>
</feature>
<comment type="similarity">
    <text evidence="12">Belongs to the phosphatidylserine decarboxylase family. PSD-B subfamily. Prokaryotic type I sub-subfamily.</text>
</comment>
<keyword evidence="7 12" id="KW-0865">Zymogen</keyword>
<dbReference type="HAMAP" id="MF_00662">
    <property type="entry name" value="PS_decarb_PSD_B_type1"/>
    <property type="match status" value="1"/>
</dbReference>
<dbReference type="AlphaFoldDB" id="A0A6S6ZZ01"/>
<reference evidence="14 15" key="1">
    <citation type="submission" date="2020-04" db="EMBL/GenBank/DDBJ databases">
        <authorList>
            <person name="De Canck E."/>
        </authorList>
    </citation>
    <scope>NUCLEOTIDE SEQUENCE [LARGE SCALE GENOMIC DNA]</scope>
    <source>
        <strain evidence="14 15">LMG 3441</strain>
    </source>
</reference>
<dbReference type="InterPro" id="IPR033178">
    <property type="entry name" value="PSD_type1_pro"/>
</dbReference>
<comment type="catalytic activity">
    <reaction evidence="12">
        <text>a 1,2-diacyl-sn-glycero-3-phospho-L-serine + H(+) = a 1,2-diacyl-sn-glycero-3-phosphoethanolamine + CO2</text>
        <dbReference type="Rhea" id="RHEA:20828"/>
        <dbReference type="ChEBI" id="CHEBI:15378"/>
        <dbReference type="ChEBI" id="CHEBI:16526"/>
        <dbReference type="ChEBI" id="CHEBI:57262"/>
        <dbReference type="ChEBI" id="CHEBI:64612"/>
        <dbReference type="EC" id="4.1.1.65"/>
    </reaction>
</comment>
<evidence type="ECO:0000256" key="1">
    <source>
        <dbReference type="ARBA" id="ARBA00005189"/>
    </source>
</evidence>
<feature type="active site" description="Charge relay system; for autoendoproteolytic cleavage activity" evidence="12">
    <location>
        <position position="92"/>
    </location>
</feature>
<comment type="pathway">
    <text evidence="1">Lipid metabolism.</text>
</comment>
<evidence type="ECO:0000256" key="9">
    <source>
        <dbReference type="ARBA" id="ARBA00023239"/>
    </source>
</evidence>
<feature type="active site" description="Charge relay system; for autoendoproteolytic cleavage activity" evidence="12">
    <location>
        <position position="149"/>
    </location>
</feature>
<dbReference type="GO" id="GO:0006646">
    <property type="term" value="P:phosphatidylethanolamine biosynthetic process"/>
    <property type="evidence" value="ECO:0007669"/>
    <property type="project" value="UniProtKB-UniRule"/>
</dbReference>
<dbReference type="InterPro" id="IPR003817">
    <property type="entry name" value="PS_Dcarbxylase"/>
</dbReference>
<dbReference type="UniPathway" id="UPA00558">
    <property type="reaction ID" value="UER00616"/>
</dbReference>
<comment type="subcellular location">
    <subcellularLocation>
        <location evidence="12">Cell membrane</location>
        <topology evidence="12">Peripheral membrane protein</topology>
    </subcellularLocation>
</comment>
<evidence type="ECO:0000256" key="4">
    <source>
        <dbReference type="ARBA" id="ARBA00022793"/>
    </source>
</evidence>
<evidence type="ECO:0000256" key="12">
    <source>
        <dbReference type="HAMAP-Rule" id="MF_00662"/>
    </source>
</evidence>
<evidence type="ECO:0000313" key="14">
    <source>
        <dbReference type="EMBL" id="CAB3668214.1"/>
    </source>
</evidence>
<gene>
    <name evidence="12 14" type="primary">psd</name>
    <name evidence="14" type="ORF">LMG3441_00929</name>
</gene>
<evidence type="ECO:0000256" key="3">
    <source>
        <dbReference type="ARBA" id="ARBA00022516"/>
    </source>
</evidence>
<feature type="modified residue" description="Pyruvic acid (Ser); by autocatalysis" evidence="12">
    <location>
        <position position="254"/>
    </location>
</feature>
<keyword evidence="15" id="KW-1185">Reference proteome</keyword>
<feature type="site" description="Cleavage (non-hydrolytic); by autocatalysis" evidence="12">
    <location>
        <begin position="253"/>
        <end position="254"/>
    </location>
</feature>
<evidence type="ECO:0000256" key="8">
    <source>
        <dbReference type="ARBA" id="ARBA00023209"/>
    </source>
</evidence>
<dbReference type="RefSeq" id="WP_054422050.1">
    <property type="nucleotide sequence ID" value="NZ_CADIJQ010000001.1"/>
</dbReference>
<comment type="PTM">
    <text evidence="12">Is synthesized initially as an inactive proenzyme. Formation of the active enzyme involves a self-maturation process in which the active site pyruvoyl group is generated from an internal serine residue via an autocatalytic post-translational modification. Two non-identical subunits are generated from the proenzyme in this reaction, and the pyruvate is formed at the N-terminus of the alpha chain, which is derived from the carboxyl end of the proenzyme. The autoendoproteolytic cleavage occurs by a canonical serine protease mechanism, in which the side chain hydroxyl group of the serine supplies its oxygen atom to form the C-terminus of the beta chain, while the remainder of the serine residue undergoes an oxidative deamination to produce ammonia and the pyruvoyl prosthetic group on the alpha chain. During this reaction, the Ser that is part of the protease active site of the proenzyme becomes the pyruvoyl prosthetic group, which constitutes an essential element of the active site of the mature decarboxylase.</text>
</comment>
<dbReference type="PANTHER" id="PTHR10067">
    <property type="entry name" value="PHOSPHATIDYLSERINE DECARBOXYLASE"/>
    <property type="match status" value="1"/>
</dbReference>
<evidence type="ECO:0000256" key="5">
    <source>
        <dbReference type="ARBA" id="ARBA00023098"/>
    </source>
</evidence>
<evidence type="ECO:0000256" key="7">
    <source>
        <dbReference type="ARBA" id="ARBA00023145"/>
    </source>
</evidence>
<dbReference type="InterPro" id="IPR033177">
    <property type="entry name" value="PSD-B"/>
</dbReference>
<accession>A0A6S6ZZ01</accession>
<dbReference type="EC" id="4.1.1.65" evidence="12"/>
<keyword evidence="4 12" id="KW-0210">Decarboxylase</keyword>
<comment type="pathway">
    <text evidence="12">Phospholipid metabolism; phosphatidylethanolamine biosynthesis; phosphatidylethanolamine from CDP-diacylglycerol: step 2/2.</text>
</comment>
<keyword evidence="2 12" id="KW-1003">Cell membrane</keyword>
<evidence type="ECO:0000256" key="11">
    <source>
        <dbReference type="ARBA" id="ARBA00023317"/>
    </source>
</evidence>
<sequence>MTIKDQLFLASQYLAPHHLVSRFFGYASDCREPAVKNWMISRFVRKYGVDMSQALQEDPLAYECFNDFFTRALKDDARPLDDEPGSVLCPADGAISQMGAIEQGRIFQAKGHNYGLVDLLGGDAERAAPFQGGEFATIYLSPKDYHRVHMPVAGTLREMVHVPGRLFSVNPLTARNVPRLFARNERVVCIFDTEHGPMAVVLVGAMIVASIETVWAGLVTPFKRRVKSVRYDAAARAPIHLAKGAEMGRFKLGSTAIVLFGPDKIRWADTPSVTGPVRMGELLALPKFSG</sequence>
<keyword evidence="11 12" id="KW-0670">Pyruvate</keyword>
<evidence type="ECO:0000256" key="10">
    <source>
        <dbReference type="ARBA" id="ARBA00023264"/>
    </source>
</evidence>
<evidence type="ECO:0000256" key="6">
    <source>
        <dbReference type="ARBA" id="ARBA00023136"/>
    </source>
</evidence>
<dbReference type="GO" id="GO:0005886">
    <property type="term" value="C:plasma membrane"/>
    <property type="evidence" value="ECO:0007669"/>
    <property type="project" value="UniProtKB-SubCell"/>
</dbReference>
<protein>
    <recommendedName>
        <fullName evidence="12">Phosphatidylserine decarboxylase proenzyme</fullName>
        <ecNumber evidence="12">4.1.1.65</ecNumber>
    </recommendedName>
    <component>
        <recommendedName>
            <fullName evidence="12">Phosphatidylserine decarboxylase alpha chain</fullName>
        </recommendedName>
    </component>
    <component>
        <recommendedName>
            <fullName evidence="12">Phosphatidylserine decarboxylase beta chain</fullName>
        </recommendedName>
    </component>
</protein>
<dbReference type="PANTHER" id="PTHR10067:SF6">
    <property type="entry name" value="PHOSPHATIDYLSERINE DECARBOXYLASE PROENZYME, MITOCHONDRIAL"/>
    <property type="match status" value="1"/>
</dbReference>
<comment type="cofactor">
    <cofactor evidence="12">
        <name>pyruvate</name>
        <dbReference type="ChEBI" id="CHEBI:15361"/>
    </cofactor>
    <text evidence="12">Binds 1 pyruvoyl group covalently per subunit.</text>
</comment>
<feature type="active site" description="Charge relay system; for autoendoproteolytic cleavage activity" evidence="12">
    <location>
        <position position="254"/>
    </location>
</feature>
<dbReference type="Proteomes" id="UP000494269">
    <property type="component" value="Unassembled WGS sequence"/>
</dbReference>
<name>A0A6S6ZZ01_9BURK</name>
<keyword evidence="9 12" id="KW-0456">Lyase</keyword>
<feature type="chain" id="PRO_5029066627" description="Phosphatidylserine decarboxylase beta chain" evidence="12">
    <location>
        <begin position="1"/>
        <end position="253"/>
    </location>
</feature>
<feature type="chain" id="PRO_5029066626" description="Phosphatidylserine decarboxylase alpha chain" evidence="12">
    <location>
        <begin position="254"/>
        <end position="290"/>
    </location>
</feature>
<keyword evidence="6 12" id="KW-0472">Membrane</keyword>
<dbReference type="Pfam" id="PF02666">
    <property type="entry name" value="PS_Dcarbxylase"/>
    <property type="match status" value="1"/>
</dbReference>
<organism evidence="14 15">
    <name type="scientific">Achromobacter kerstersii</name>
    <dbReference type="NCBI Taxonomy" id="1353890"/>
    <lineage>
        <taxon>Bacteria</taxon>
        <taxon>Pseudomonadati</taxon>
        <taxon>Pseudomonadota</taxon>
        <taxon>Betaproteobacteria</taxon>
        <taxon>Burkholderiales</taxon>
        <taxon>Alcaligenaceae</taxon>
        <taxon>Achromobacter</taxon>
    </lineage>
</organism>
<evidence type="ECO:0000313" key="15">
    <source>
        <dbReference type="Proteomes" id="UP000494269"/>
    </source>
</evidence>
<feature type="active site" description="Schiff-base intermediate with substrate; via pyruvic acid; for decarboxylase activity" evidence="12">
    <location>
        <position position="254"/>
    </location>
</feature>
<comment type="subunit">
    <text evidence="12">Heterodimer of a large membrane-associated beta subunit and a small pyruvoyl-containing alpha subunit.</text>
</comment>
<keyword evidence="13" id="KW-1133">Transmembrane helix</keyword>
<proteinExistence type="inferred from homology"/>
<keyword evidence="5 12" id="KW-0443">Lipid metabolism</keyword>
<dbReference type="EMBL" id="CADIJQ010000001">
    <property type="protein sequence ID" value="CAB3668214.1"/>
    <property type="molecule type" value="Genomic_DNA"/>
</dbReference>
<keyword evidence="8 12" id="KW-0594">Phospholipid biosynthesis</keyword>
<dbReference type="GO" id="GO:0004609">
    <property type="term" value="F:phosphatidylserine decarboxylase activity"/>
    <property type="evidence" value="ECO:0007669"/>
    <property type="project" value="UniProtKB-UniRule"/>
</dbReference>
<dbReference type="NCBIfam" id="TIGR00163">
    <property type="entry name" value="PS_decarb"/>
    <property type="match status" value="1"/>
</dbReference>
<keyword evidence="10 12" id="KW-1208">Phospholipid metabolism</keyword>
<keyword evidence="13" id="KW-0812">Transmembrane</keyword>
<evidence type="ECO:0000256" key="2">
    <source>
        <dbReference type="ARBA" id="ARBA00022475"/>
    </source>
</evidence>
<evidence type="ECO:0000256" key="13">
    <source>
        <dbReference type="SAM" id="Phobius"/>
    </source>
</evidence>